<gene>
    <name evidence="1" type="ORF">GUK36_42450</name>
</gene>
<feature type="non-terminal residue" evidence="1">
    <location>
        <position position="48"/>
    </location>
</feature>
<evidence type="ECO:0000313" key="1">
    <source>
        <dbReference type="EMBL" id="NEK55893.1"/>
    </source>
</evidence>
<protein>
    <submittedName>
        <fullName evidence="1">Efflux transporter periplasmic adaptor subunit</fullName>
    </submittedName>
</protein>
<accession>A0A6P0DV30</accession>
<dbReference type="EMBL" id="WXXP01000993">
    <property type="protein sequence ID" value="NEK55893.1"/>
    <property type="molecule type" value="Genomic_DNA"/>
</dbReference>
<organism evidence="1 2">
    <name type="scientific">Rhizobium leguminosarum</name>
    <dbReference type="NCBI Taxonomy" id="384"/>
    <lineage>
        <taxon>Bacteria</taxon>
        <taxon>Pseudomonadati</taxon>
        <taxon>Pseudomonadota</taxon>
        <taxon>Alphaproteobacteria</taxon>
        <taxon>Hyphomicrobiales</taxon>
        <taxon>Rhizobiaceae</taxon>
        <taxon>Rhizobium/Agrobacterium group</taxon>
        <taxon>Rhizobium</taxon>
    </lineage>
</organism>
<dbReference type="Proteomes" id="UP000471409">
    <property type="component" value="Unassembled WGS sequence"/>
</dbReference>
<name>A0A6P0DV30_RHILE</name>
<comment type="caution">
    <text evidence="1">The sequence shown here is derived from an EMBL/GenBank/DDBJ whole genome shotgun (WGS) entry which is preliminary data.</text>
</comment>
<reference evidence="1 2" key="1">
    <citation type="submission" date="2020-01" db="EMBL/GenBank/DDBJ databases">
        <title>Rhizobium genotypes associated with high levels of biological nitrogen fixation by grain legumes in a temperate-maritime cropping system.</title>
        <authorList>
            <person name="Maluk M."/>
            <person name="Francesc Ferrando Molina F."/>
            <person name="Lopez Del Egido L."/>
            <person name="Lafos M."/>
            <person name="Langarica-Fuentes A."/>
            <person name="Gebre Yohannes G."/>
            <person name="Young M.W."/>
            <person name="Martin P."/>
            <person name="Gantlett R."/>
            <person name="Kenicer G."/>
            <person name="Hawes C."/>
            <person name="Begg G.S."/>
            <person name="Quilliam R.S."/>
            <person name="Squire G.R."/>
            <person name="Poole P.S."/>
            <person name="Young P.W."/>
            <person name="Iannetta P.M."/>
            <person name="James E.K."/>
        </authorList>
    </citation>
    <scope>NUCLEOTIDE SEQUENCE [LARGE SCALE GENOMIC DNA]</scope>
    <source>
        <strain evidence="1 2">JHI944</strain>
    </source>
</reference>
<dbReference type="AlphaFoldDB" id="A0A6P0DV30"/>
<sequence>MNTLKFSIRLILTLAFVCAAFYVGRGLWVHYMDEPWTRDARLRADVVG</sequence>
<evidence type="ECO:0000313" key="2">
    <source>
        <dbReference type="Proteomes" id="UP000471409"/>
    </source>
</evidence>
<proteinExistence type="predicted"/>